<dbReference type="RefSeq" id="WP_009495712.1">
    <property type="nucleotide sequence ID" value="NZ_CP007588.1"/>
</dbReference>
<name>A0ABM5QQ15_9LACO</name>
<accession>A0ABM5QQ15</accession>
<dbReference type="Proteomes" id="UP000028491">
    <property type="component" value="Chromosome"/>
</dbReference>
<evidence type="ECO:0000259" key="1">
    <source>
        <dbReference type="Pfam" id="PF24710"/>
    </source>
</evidence>
<dbReference type="EMBL" id="CP007588">
    <property type="protein sequence ID" value="AIG64974.1"/>
    <property type="molecule type" value="Genomic_DNA"/>
</dbReference>
<gene>
    <name evidence="2" type="ORF">WS08_0035</name>
</gene>
<evidence type="ECO:0000313" key="3">
    <source>
        <dbReference type="Proteomes" id="UP000028491"/>
    </source>
</evidence>
<organism evidence="2 3">
    <name type="scientific">Weissella tructae</name>
    <dbReference type="NCBI Taxonomy" id="887702"/>
    <lineage>
        <taxon>Bacteria</taxon>
        <taxon>Bacillati</taxon>
        <taxon>Bacillota</taxon>
        <taxon>Bacilli</taxon>
        <taxon>Lactobacillales</taxon>
        <taxon>Lactobacillaceae</taxon>
        <taxon>Weissella</taxon>
    </lineage>
</organism>
<feature type="domain" description="DUF7671" evidence="1">
    <location>
        <begin position="3"/>
        <end position="91"/>
    </location>
</feature>
<reference evidence="2 3" key="1">
    <citation type="journal article" date="2014" name="Genome Announc.">
        <title>Whole-Genome Sequence of Weissella ceti Strain WS08, Isolated from Diseased Rainbow Trout in Brazil.</title>
        <authorList>
            <person name="Figueiredo H.C."/>
            <person name="Leal G."/>
            <person name="Pereira F.L."/>
            <person name="Soares S.C."/>
            <person name="Dorella F.A."/>
            <person name="Carvalho A.F."/>
            <person name="Pereira U.P."/>
            <person name="Azevedo V.A."/>
        </authorList>
    </citation>
    <scope>NUCLEOTIDE SEQUENCE [LARGE SCALE GENOMIC DNA]</scope>
    <source>
        <strain evidence="2 3">WS08</strain>
    </source>
</reference>
<proteinExistence type="predicted"/>
<dbReference type="Pfam" id="PF24710">
    <property type="entry name" value="DUF7671"/>
    <property type="match status" value="1"/>
</dbReference>
<dbReference type="InterPro" id="IPR056088">
    <property type="entry name" value="DUF7671"/>
</dbReference>
<evidence type="ECO:0000313" key="2">
    <source>
        <dbReference type="EMBL" id="AIG64974.1"/>
    </source>
</evidence>
<protein>
    <recommendedName>
        <fullName evidence="1">DUF7671 domain-containing protein</fullName>
    </recommendedName>
</protein>
<keyword evidence="3" id="KW-1185">Reference proteome</keyword>
<sequence length="98" mass="11101">MASKYPTLELIGIVLTPTNNGGFTPKEPITTHSWRIGKHTKGKYTQPGQLFLTENQQTVVIMDTRALKFNARHDITPMSRFLTTNLDPETFDRLLGKI</sequence>
<reference evidence="3" key="2">
    <citation type="submission" date="2014-04" db="EMBL/GenBank/DDBJ databases">
        <title>Complete genome of Weissella ceti strain WS08 isolated from diseased rainbow trout in Brazil.</title>
        <authorList>
            <person name="Figueiredo H.C.P."/>
            <person name="Leal C.A.G."/>
            <person name="Pereira F.L."/>
            <person name="Soares S.C."/>
            <person name="Dorella F.A."/>
            <person name="Carvalho A.F."/>
            <person name="Pereira U.P."/>
            <person name="Azevedo V.A.C."/>
        </authorList>
    </citation>
    <scope>NUCLEOTIDE SEQUENCE [LARGE SCALE GENOMIC DNA]</scope>
    <source>
        <strain evidence="3">WS08</strain>
    </source>
</reference>